<reference evidence="1" key="1">
    <citation type="submission" date="2020-08" db="EMBL/GenBank/DDBJ databases">
        <title>Genome public.</title>
        <authorList>
            <person name="Liu C."/>
            <person name="Sun Q."/>
        </authorList>
    </citation>
    <scope>NUCLEOTIDE SEQUENCE</scope>
    <source>
        <strain evidence="1">NSJ-23</strain>
    </source>
</reference>
<keyword evidence="2" id="KW-1185">Reference proteome</keyword>
<dbReference type="EMBL" id="JACOPO010000006">
    <property type="protein sequence ID" value="MBC5723087.1"/>
    <property type="molecule type" value="Genomic_DNA"/>
</dbReference>
<proteinExistence type="predicted"/>
<dbReference type="RefSeq" id="WP_186852979.1">
    <property type="nucleotide sequence ID" value="NZ_JACOPO010000006.1"/>
</dbReference>
<name>A0A8J6J9W7_9FIRM</name>
<dbReference type="SUPFAM" id="SSF48295">
    <property type="entry name" value="TrpR-like"/>
    <property type="match status" value="1"/>
</dbReference>
<comment type="caution">
    <text evidence="1">The sequence shown here is derived from an EMBL/GenBank/DDBJ whole genome shotgun (WGS) entry which is preliminary data.</text>
</comment>
<sequence length="72" mass="8356">MTPKQKAKILREIYGGLMTLEDVRRELGCTKRWAKQWLENHQIFGIRMSEKRVKYDADMVASAIVRDMGVSA</sequence>
<dbReference type="Proteomes" id="UP000628736">
    <property type="component" value="Unassembled WGS sequence"/>
</dbReference>
<dbReference type="GO" id="GO:0043565">
    <property type="term" value="F:sequence-specific DNA binding"/>
    <property type="evidence" value="ECO:0007669"/>
    <property type="project" value="InterPro"/>
</dbReference>
<organism evidence="1 2">
    <name type="scientific">Flintibacter hominis</name>
    <dbReference type="NCBI Taxonomy" id="2763048"/>
    <lineage>
        <taxon>Bacteria</taxon>
        <taxon>Bacillati</taxon>
        <taxon>Bacillota</taxon>
        <taxon>Clostridia</taxon>
        <taxon>Eubacteriales</taxon>
        <taxon>Flintibacter</taxon>
    </lineage>
</organism>
<protein>
    <submittedName>
        <fullName evidence="1">Uncharacterized protein</fullName>
    </submittedName>
</protein>
<accession>A0A8J6J9W7</accession>
<dbReference type="InterPro" id="IPR010921">
    <property type="entry name" value="Trp_repressor/repl_initiator"/>
</dbReference>
<evidence type="ECO:0000313" key="1">
    <source>
        <dbReference type="EMBL" id="MBC5723087.1"/>
    </source>
</evidence>
<dbReference type="AlphaFoldDB" id="A0A8J6J9W7"/>
<gene>
    <name evidence="1" type="ORF">H8S11_09700</name>
</gene>
<evidence type="ECO:0000313" key="2">
    <source>
        <dbReference type="Proteomes" id="UP000628736"/>
    </source>
</evidence>